<keyword evidence="11" id="KW-1185">Reference proteome</keyword>
<keyword evidence="3 8" id="KW-0813">Transport</keyword>
<dbReference type="AlphaFoldDB" id="A0A8H3ED98"/>
<name>A0A8H3ED98_9LECA</name>
<feature type="transmembrane region" description="Helical" evidence="8">
    <location>
        <begin position="449"/>
        <end position="472"/>
    </location>
</feature>
<evidence type="ECO:0000313" key="11">
    <source>
        <dbReference type="Proteomes" id="UP000664169"/>
    </source>
</evidence>
<evidence type="ECO:0000256" key="8">
    <source>
        <dbReference type="RuleBase" id="RU366033"/>
    </source>
</evidence>
<dbReference type="PANTHER" id="PTHR23515">
    <property type="entry name" value="HIGH-AFFINITY NITRATE TRANSPORTER 2.3"/>
    <property type="match status" value="1"/>
</dbReference>
<dbReference type="GO" id="GO:0042128">
    <property type="term" value="P:nitrate assimilation"/>
    <property type="evidence" value="ECO:0007669"/>
    <property type="project" value="UniProtKB-UniRule"/>
</dbReference>
<keyword evidence="5 8" id="KW-1133">Transmembrane helix</keyword>
<feature type="transmembrane region" description="Helical" evidence="8">
    <location>
        <begin position="127"/>
        <end position="151"/>
    </location>
</feature>
<evidence type="ECO:0000256" key="1">
    <source>
        <dbReference type="ARBA" id="ARBA00004141"/>
    </source>
</evidence>
<dbReference type="InterPro" id="IPR036259">
    <property type="entry name" value="MFS_trans_sf"/>
</dbReference>
<comment type="subcellular location">
    <subcellularLocation>
        <location evidence="8">Cell membrane</location>
        <topology evidence="8">Multi-pass membrane protein</topology>
    </subcellularLocation>
    <subcellularLocation>
        <location evidence="1">Membrane</location>
        <topology evidence="1">Multi-pass membrane protein</topology>
    </subcellularLocation>
</comment>
<keyword evidence="7 8" id="KW-0472">Membrane</keyword>
<feature type="transmembrane region" description="Helical" evidence="8">
    <location>
        <begin position="197"/>
        <end position="217"/>
    </location>
</feature>
<evidence type="ECO:0000256" key="5">
    <source>
        <dbReference type="ARBA" id="ARBA00022989"/>
    </source>
</evidence>
<feature type="transmembrane region" description="Helical" evidence="8">
    <location>
        <begin position="395"/>
        <end position="414"/>
    </location>
</feature>
<evidence type="ECO:0000256" key="6">
    <source>
        <dbReference type="ARBA" id="ARBA00023063"/>
    </source>
</evidence>
<keyword evidence="8" id="KW-1003">Cell membrane</keyword>
<dbReference type="PROSITE" id="PS50850">
    <property type="entry name" value="MFS"/>
    <property type="match status" value="1"/>
</dbReference>
<keyword evidence="6 8" id="KW-0534">Nitrate assimilation</keyword>
<gene>
    <name evidence="10" type="ORF">GOMPHAMPRED_000103</name>
</gene>
<evidence type="ECO:0000313" key="10">
    <source>
        <dbReference type="EMBL" id="CAF9903134.1"/>
    </source>
</evidence>
<dbReference type="GO" id="GO:0005886">
    <property type="term" value="C:plasma membrane"/>
    <property type="evidence" value="ECO:0007669"/>
    <property type="project" value="UniProtKB-SubCell"/>
</dbReference>
<accession>A0A8H3ED98</accession>
<reference evidence="10" key="1">
    <citation type="submission" date="2021-03" db="EMBL/GenBank/DDBJ databases">
        <authorList>
            <person name="Tagirdzhanova G."/>
        </authorList>
    </citation>
    <scope>NUCLEOTIDE SEQUENCE</scope>
</reference>
<feature type="transmembrane region" description="Helical" evidence="8">
    <location>
        <begin position="321"/>
        <end position="341"/>
    </location>
</feature>
<dbReference type="InterPro" id="IPR011701">
    <property type="entry name" value="MFS"/>
</dbReference>
<dbReference type="InterPro" id="IPR020846">
    <property type="entry name" value="MFS_dom"/>
</dbReference>
<dbReference type="OrthoDB" id="434240at2759"/>
<feature type="transmembrane region" description="Helical" evidence="8">
    <location>
        <begin position="420"/>
        <end position="442"/>
    </location>
</feature>
<keyword evidence="4 8" id="KW-0812">Transmembrane</keyword>
<dbReference type="InterPro" id="IPR044772">
    <property type="entry name" value="NO3_transporter"/>
</dbReference>
<dbReference type="GO" id="GO:0015112">
    <property type="term" value="F:nitrate transmembrane transporter activity"/>
    <property type="evidence" value="ECO:0007669"/>
    <property type="project" value="UniProtKB-UniRule"/>
</dbReference>
<evidence type="ECO:0000256" key="3">
    <source>
        <dbReference type="ARBA" id="ARBA00022448"/>
    </source>
</evidence>
<evidence type="ECO:0000259" key="9">
    <source>
        <dbReference type="PROSITE" id="PS50850"/>
    </source>
</evidence>
<comment type="similarity">
    <text evidence="2 8">Belongs to the major facilitator superfamily. Nitrate/nitrite porter (TC 2.A.1.8) family.</text>
</comment>
<feature type="domain" description="Major facilitator superfamily (MFS) profile" evidence="9">
    <location>
        <begin position="35"/>
        <end position="506"/>
    </location>
</feature>
<feature type="transmembrane region" description="Helical" evidence="8">
    <location>
        <begin position="73"/>
        <end position="90"/>
    </location>
</feature>
<dbReference type="EMBL" id="CAJPDQ010000001">
    <property type="protein sequence ID" value="CAF9903134.1"/>
    <property type="molecule type" value="Genomic_DNA"/>
</dbReference>
<sequence>MVDFTLLWKAPEVNPINHKARSLPILNPINMYGRVINFSWFGFFVAFWSWYAFPPLLTLTIAKDIGASTTDVANSNVVALLATLIVRFVAGPACDRFGPRYTFAAVLLLGSLPTVLAGAVYNPSGLIALRFFVGILGGSFVPCQVWCMGFFDKNVVGTANAFTGGWGNSGGGITYFVMPAIFDSLIMSRGLSTHVAWRVAFIVPFIIIVTTAIAMLLTCPDTPTGPWHERHRHAQENLASHGVQGNIVTVPGQFGEKASSTVASDDEEKKIDYEDTGKVTATADHEAQMGKQEMLDIARGEVIQKPTWKEAMHVIFSPQTIVLGACYFCSFGAELAINSFLGSYYITNFPLYGQTATGKWAAMFGLLNLVTRPAGGIISDLIYRRTHSLWAKKMLIHGLGVTTGVFLIIIGFLNPTTPSLMFGLIAGMAVFLEAGNGANFSLVPHVHPYANGIVSGFTGGIGNFGGIIFSIIFRYNVLKYGRSMWIVGIMTLVINLAVSWIRPIPKGQIGGR</sequence>
<feature type="transmembrane region" description="Helical" evidence="8">
    <location>
        <begin position="484"/>
        <end position="502"/>
    </location>
</feature>
<feature type="transmembrane region" description="Helical" evidence="8">
    <location>
        <begin position="102"/>
        <end position="121"/>
    </location>
</feature>
<evidence type="ECO:0000256" key="4">
    <source>
        <dbReference type="ARBA" id="ARBA00022692"/>
    </source>
</evidence>
<dbReference type="SUPFAM" id="SSF103473">
    <property type="entry name" value="MFS general substrate transporter"/>
    <property type="match status" value="1"/>
</dbReference>
<feature type="transmembrane region" description="Helical" evidence="8">
    <location>
        <begin position="172"/>
        <end position="191"/>
    </location>
</feature>
<dbReference type="Gene3D" id="1.20.1250.20">
    <property type="entry name" value="MFS general substrate transporter like domains"/>
    <property type="match status" value="2"/>
</dbReference>
<dbReference type="Proteomes" id="UP000664169">
    <property type="component" value="Unassembled WGS sequence"/>
</dbReference>
<organism evidence="10 11">
    <name type="scientific">Gomphillus americanus</name>
    <dbReference type="NCBI Taxonomy" id="1940652"/>
    <lineage>
        <taxon>Eukaryota</taxon>
        <taxon>Fungi</taxon>
        <taxon>Dikarya</taxon>
        <taxon>Ascomycota</taxon>
        <taxon>Pezizomycotina</taxon>
        <taxon>Lecanoromycetes</taxon>
        <taxon>OSLEUM clade</taxon>
        <taxon>Ostropomycetidae</taxon>
        <taxon>Ostropales</taxon>
        <taxon>Graphidaceae</taxon>
        <taxon>Gomphilloideae</taxon>
        <taxon>Gomphillus</taxon>
    </lineage>
</organism>
<dbReference type="GO" id="GO:0015113">
    <property type="term" value="F:nitrite transmembrane transporter activity"/>
    <property type="evidence" value="ECO:0007669"/>
    <property type="project" value="InterPro"/>
</dbReference>
<protein>
    <recommendedName>
        <fullName evidence="8">Nitrate/nitrite transporter</fullName>
    </recommendedName>
</protein>
<evidence type="ECO:0000256" key="2">
    <source>
        <dbReference type="ARBA" id="ARBA00008432"/>
    </source>
</evidence>
<dbReference type="NCBIfam" id="TIGR00886">
    <property type="entry name" value="2A0108"/>
    <property type="match status" value="1"/>
</dbReference>
<dbReference type="FunFam" id="1.20.1250.20:FF:000382">
    <property type="entry name" value="Nitrate transporter CrnA"/>
    <property type="match status" value="1"/>
</dbReference>
<comment type="caution">
    <text evidence="10">The sequence shown here is derived from an EMBL/GenBank/DDBJ whole genome shotgun (WGS) entry which is preliminary data.</text>
</comment>
<feature type="transmembrane region" description="Helical" evidence="8">
    <location>
        <begin position="35"/>
        <end position="53"/>
    </location>
</feature>
<dbReference type="InterPro" id="IPR004737">
    <property type="entry name" value="NO3_transporter_NarK/NarU-like"/>
</dbReference>
<evidence type="ECO:0000256" key="7">
    <source>
        <dbReference type="ARBA" id="ARBA00023136"/>
    </source>
</evidence>
<proteinExistence type="inferred from homology"/>
<feature type="transmembrane region" description="Helical" evidence="8">
    <location>
        <begin position="361"/>
        <end position="383"/>
    </location>
</feature>
<dbReference type="Pfam" id="PF07690">
    <property type="entry name" value="MFS_1"/>
    <property type="match status" value="1"/>
</dbReference>